<dbReference type="Proteomes" id="UP000075886">
    <property type="component" value="Unassembled WGS sequence"/>
</dbReference>
<dbReference type="EMBL" id="AXCN02000773">
    <property type="status" value="NOT_ANNOTATED_CDS"/>
    <property type="molecule type" value="Genomic_DNA"/>
</dbReference>
<name>A0A182QD98_9DIPT</name>
<evidence type="ECO:0000313" key="2">
    <source>
        <dbReference type="EnsemblMetazoa" id="AFAF007847-PA"/>
    </source>
</evidence>
<evidence type="ECO:0000256" key="1">
    <source>
        <dbReference type="SAM" id="MobiDB-lite"/>
    </source>
</evidence>
<evidence type="ECO:0000313" key="3">
    <source>
        <dbReference type="Proteomes" id="UP000075886"/>
    </source>
</evidence>
<reference evidence="2" key="2">
    <citation type="submission" date="2020-05" db="UniProtKB">
        <authorList>
            <consortium name="EnsemblMetazoa"/>
        </authorList>
    </citation>
    <scope>IDENTIFICATION</scope>
    <source>
        <strain evidence="2">FAR1</strain>
    </source>
</reference>
<keyword evidence="3" id="KW-1185">Reference proteome</keyword>
<sequence length="207" mass="22327">MADEPAENEGLLLLYDRRTQLVIDHRVFRGRFGVILAADVVLPRAVPEQFIADNRVHAFACQFRRVFGGLRGVWETSFGANVTCVLPPPRSSAATVLRPFSLPSRKFTVNHEKIPSSIPSIISTASSFTRNPDVRNNRRQATSSASAWAGFSSRSPAVAFSTSGVCESLSCGTTVFARSSSFPMLAAPSSGRSANADRPGFDCSNNS</sequence>
<proteinExistence type="predicted"/>
<feature type="region of interest" description="Disordered" evidence="1">
    <location>
        <begin position="185"/>
        <end position="207"/>
    </location>
</feature>
<organism evidence="2 3">
    <name type="scientific">Anopheles farauti</name>
    <dbReference type="NCBI Taxonomy" id="69004"/>
    <lineage>
        <taxon>Eukaryota</taxon>
        <taxon>Metazoa</taxon>
        <taxon>Ecdysozoa</taxon>
        <taxon>Arthropoda</taxon>
        <taxon>Hexapoda</taxon>
        <taxon>Insecta</taxon>
        <taxon>Pterygota</taxon>
        <taxon>Neoptera</taxon>
        <taxon>Endopterygota</taxon>
        <taxon>Diptera</taxon>
        <taxon>Nematocera</taxon>
        <taxon>Culicoidea</taxon>
        <taxon>Culicidae</taxon>
        <taxon>Anophelinae</taxon>
        <taxon>Anopheles</taxon>
    </lineage>
</organism>
<dbReference type="VEuPathDB" id="VectorBase:AFAF007847"/>
<dbReference type="EnsemblMetazoa" id="AFAF007847-RA">
    <property type="protein sequence ID" value="AFAF007847-PA"/>
    <property type="gene ID" value="AFAF007847"/>
</dbReference>
<accession>A0A182QD98</accession>
<dbReference type="AlphaFoldDB" id="A0A182QD98"/>
<protein>
    <submittedName>
        <fullName evidence="2">Uncharacterized protein</fullName>
    </submittedName>
</protein>
<reference evidence="3" key="1">
    <citation type="submission" date="2014-01" db="EMBL/GenBank/DDBJ databases">
        <title>The Genome Sequence of Anopheles farauti FAR1 (V2).</title>
        <authorList>
            <consortium name="The Broad Institute Genomics Platform"/>
            <person name="Neafsey D.E."/>
            <person name="Besansky N."/>
            <person name="Howell P."/>
            <person name="Walton C."/>
            <person name="Young S.K."/>
            <person name="Zeng Q."/>
            <person name="Gargeya S."/>
            <person name="Fitzgerald M."/>
            <person name="Haas B."/>
            <person name="Abouelleil A."/>
            <person name="Allen A.W."/>
            <person name="Alvarado L."/>
            <person name="Arachchi H.M."/>
            <person name="Berlin A.M."/>
            <person name="Chapman S.B."/>
            <person name="Gainer-Dewar J."/>
            <person name="Goldberg J."/>
            <person name="Griggs A."/>
            <person name="Gujja S."/>
            <person name="Hansen M."/>
            <person name="Howarth C."/>
            <person name="Imamovic A."/>
            <person name="Ireland A."/>
            <person name="Larimer J."/>
            <person name="McCowan C."/>
            <person name="Murphy C."/>
            <person name="Pearson M."/>
            <person name="Poon T.W."/>
            <person name="Priest M."/>
            <person name="Roberts A."/>
            <person name="Saif S."/>
            <person name="Shea T."/>
            <person name="Sisk P."/>
            <person name="Sykes S."/>
            <person name="Wortman J."/>
            <person name="Nusbaum C."/>
            <person name="Birren B."/>
        </authorList>
    </citation>
    <scope>NUCLEOTIDE SEQUENCE [LARGE SCALE GENOMIC DNA]</scope>
    <source>
        <strain evidence="3">FAR1</strain>
    </source>
</reference>